<feature type="chain" id="PRO_5033988091" evidence="11">
    <location>
        <begin position="19"/>
        <end position="595"/>
    </location>
</feature>
<organism evidence="12 13">
    <name type="scientific">Obba rivulosa</name>
    <dbReference type="NCBI Taxonomy" id="1052685"/>
    <lineage>
        <taxon>Eukaryota</taxon>
        <taxon>Fungi</taxon>
        <taxon>Dikarya</taxon>
        <taxon>Basidiomycota</taxon>
        <taxon>Agaricomycotina</taxon>
        <taxon>Agaricomycetes</taxon>
        <taxon>Polyporales</taxon>
        <taxon>Gelatoporiaceae</taxon>
        <taxon>Obba</taxon>
    </lineage>
</organism>
<evidence type="ECO:0000256" key="9">
    <source>
        <dbReference type="RuleBase" id="RU000461"/>
    </source>
</evidence>
<keyword evidence="4 8" id="KW-0479">Metal-binding</keyword>
<dbReference type="PANTHER" id="PTHR24287">
    <property type="entry name" value="P450, PUTATIVE (EUROFUNG)-RELATED"/>
    <property type="match status" value="1"/>
</dbReference>
<name>A0A8E2J6H0_9APHY</name>
<dbReference type="PANTHER" id="PTHR24287:SF1">
    <property type="entry name" value="P450, PUTATIVE (EUROFUNG)-RELATED"/>
    <property type="match status" value="1"/>
</dbReference>
<evidence type="ECO:0000256" key="3">
    <source>
        <dbReference type="ARBA" id="ARBA00022617"/>
    </source>
</evidence>
<keyword evidence="6 8" id="KW-0408">Iron</keyword>
<keyword evidence="11" id="KW-0732">Signal</keyword>
<dbReference type="CDD" id="cd11063">
    <property type="entry name" value="CYP52"/>
    <property type="match status" value="1"/>
</dbReference>
<accession>A0A8E2J6H0</accession>
<keyword evidence="3 8" id="KW-0349">Heme</keyword>
<dbReference type="PRINTS" id="PR00463">
    <property type="entry name" value="EP450I"/>
</dbReference>
<keyword evidence="10" id="KW-0812">Transmembrane</keyword>
<dbReference type="InterPro" id="IPR047146">
    <property type="entry name" value="Cyt_P450_E_CYP52_fungi"/>
</dbReference>
<evidence type="ECO:0000256" key="6">
    <source>
        <dbReference type="ARBA" id="ARBA00023004"/>
    </source>
</evidence>
<evidence type="ECO:0000313" key="12">
    <source>
        <dbReference type="EMBL" id="OCH95897.1"/>
    </source>
</evidence>
<evidence type="ECO:0000256" key="4">
    <source>
        <dbReference type="ARBA" id="ARBA00022723"/>
    </source>
</evidence>
<comment type="cofactor">
    <cofactor evidence="1 8">
        <name>heme</name>
        <dbReference type="ChEBI" id="CHEBI:30413"/>
    </cofactor>
</comment>
<dbReference type="PROSITE" id="PS00086">
    <property type="entry name" value="CYTOCHROME_P450"/>
    <property type="match status" value="1"/>
</dbReference>
<keyword evidence="10" id="KW-1133">Transmembrane helix</keyword>
<evidence type="ECO:0000256" key="2">
    <source>
        <dbReference type="ARBA" id="ARBA00010617"/>
    </source>
</evidence>
<dbReference type="SUPFAM" id="SSF48264">
    <property type="entry name" value="Cytochrome P450"/>
    <property type="match status" value="1"/>
</dbReference>
<dbReference type="InterPro" id="IPR001128">
    <property type="entry name" value="Cyt_P450"/>
</dbReference>
<reference evidence="12 13" key="1">
    <citation type="submission" date="2016-07" db="EMBL/GenBank/DDBJ databases">
        <title>Draft genome of the white-rot fungus Obba rivulosa 3A-2.</title>
        <authorList>
            <consortium name="DOE Joint Genome Institute"/>
            <person name="Miettinen O."/>
            <person name="Riley R."/>
            <person name="Acob R."/>
            <person name="Barry K."/>
            <person name="Cullen D."/>
            <person name="De Vries R."/>
            <person name="Hainaut M."/>
            <person name="Hatakka A."/>
            <person name="Henrissat B."/>
            <person name="Hilden K."/>
            <person name="Kuo R."/>
            <person name="Labutti K."/>
            <person name="Lipzen A."/>
            <person name="Makela M.R."/>
            <person name="Sandor L."/>
            <person name="Spatafora J.W."/>
            <person name="Grigoriev I.V."/>
            <person name="Hibbett D.S."/>
        </authorList>
    </citation>
    <scope>NUCLEOTIDE SEQUENCE [LARGE SCALE GENOMIC DNA]</scope>
    <source>
        <strain evidence="12 13">3A-2</strain>
    </source>
</reference>
<keyword evidence="7 9" id="KW-0503">Monooxygenase</keyword>
<dbReference type="InterPro" id="IPR017972">
    <property type="entry name" value="Cyt_P450_CS"/>
</dbReference>
<feature type="transmembrane region" description="Helical" evidence="10">
    <location>
        <begin position="42"/>
        <end position="62"/>
    </location>
</feature>
<dbReference type="GO" id="GO:0004497">
    <property type="term" value="F:monooxygenase activity"/>
    <property type="evidence" value="ECO:0007669"/>
    <property type="project" value="UniProtKB-KW"/>
</dbReference>
<evidence type="ECO:0000256" key="5">
    <source>
        <dbReference type="ARBA" id="ARBA00023002"/>
    </source>
</evidence>
<evidence type="ECO:0000256" key="10">
    <source>
        <dbReference type="SAM" id="Phobius"/>
    </source>
</evidence>
<evidence type="ECO:0000313" key="13">
    <source>
        <dbReference type="Proteomes" id="UP000250043"/>
    </source>
</evidence>
<keyword evidence="5 9" id="KW-0560">Oxidoreductase</keyword>
<evidence type="ECO:0000256" key="1">
    <source>
        <dbReference type="ARBA" id="ARBA00001971"/>
    </source>
</evidence>
<dbReference type="Gene3D" id="1.10.630.10">
    <property type="entry name" value="Cytochrome P450"/>
    <property type="match status" value="1"/>
</dbReference>
<dbReference type="Pfam" id="PF00067">
    <property type="entry name" value="p450"/>
    <property type="match status" value="1"/>
</dbReference>
<keyword evidence="10" id="KW-0472">Membrane</keyword>
<keyword evidence="13" id="KW-1185">Reference proteome</keyword>
<sequence>MRTTPGILFLIWILPTLAAPPALILVSSVLLRYVYHIHVSVLHLVLISILSFPFFFVGRIWLRSRAHRRAAARLGAVLPPVLEGKLPGNFDVMMRLLESFSTGYLGDMLLDAANETGGIFQLRLLWDCAYVSTDANITKAILATNFLNFPKGQAFRFTMETVLGTGVFNSDGEMWKFHRSMTRPFFSREKISHFEIFNRHAESAIVKMKQRLNAGIAVDFQDLVSRFTLDSASEFLFGSCVHSLESPLPYPHTMPNVDTDLYTPSAADEFANAFAAAQRILAERINSSWVWPLQEIFRSKTDEHMKIVDDFLNPILQEALNKKERRLKEEQSVIDAEDDAETLLDSLVKSTSDPVVLHDETLNILIAGRDTLAASLTFTIYLLCMDPTVLKRLREEVMQCVGSVRRPTYDDIREMKYLRAVINESLRLYPPVPFDIRCTIEETTLPNPVPEGKPFYIPANTTISISALAMGRRADYWGPDAEEFDPDRWLDERVHKYLVANPFIFLPFNAGPRICLGQQFAYNELSCFLIRLVQNFSEMWMDLDAQLPNARPPASWVGAKGRKGTDKIRPKSHLTMYVQGGLWVKMAEANDSESG</sequence>
<proteinExistence type="inferred from homology"/>
<dbReference type="OrthoDB" id="1470350at2759"/>
<dbReference type="InterPro" id="IPR002401">
    <property type="entry name" value="Cyt_P450_E_grp-I"/>
</dbReference>
<evidence type="ECO:0000256" key="7">
    <source>
        <dbReference type="ARBA" id="ARBA00023033"/>
    </source>
</evidence>
<dbReference type="GO" id="GO:0016705">
    <property type="term" value="F:oxidoreductase activity, acting on paired donors, with incorporation or reduction of molecular oxygen"/>
    <property type="evidence" value="ECO:0007669"/>
    <property type="project" value="InterPro"/>
</dbReference>
<protein>
    <submittedName>
        <fullName evidence="12">Cytochrome P450</fullName>
    </submittedName>
</protein>
<dbReference type="PRINTS" id="PR00385">
    <property type="entry name" value="P450"/>
</dbReference>
<evidence type="ECO:0000256" key="11">
    <source>
        <dbReference type="SAM" id="SignalP"/>
    </source>
</evidence>
<comment type="similarity">
    <text evidence="2 9">Belongs to the cytochrome P450 family.</text>
</comment>
<feature type="binding site" description="axial binding residue" evidence="8">
    <location>
        <position position="515"/>
    </location>
    <ligand>
        <name>heme</name>
        <dbReference type="ChEBI" id="CHEBI:30413"/>
    </ligand>
    <ligandPart>
        <name>Fe</name>
        <dbReference type="ChEBI" id="CHEBI:18248"/>
    </ligandPart>
</feature>
<dbReference type="Proteomes" id="UP000250043">
    <property type="component" value="Unassembled WGS sequence"/>
</dbReference>
<feature type="signal peptide" evidence="11">
    <location>
        <begin position="1"/>
        <end position="18"/>
    </location>
</feature>
<dbReference type="InterPro" id="IPR036396">
    <property type="entry name" value="Cyt_P450_sf"/>
</dbReference>
<dbReference type="GO" id="GO:0005506">
    <property type="term" value="F:iron ion binding"/>
    <property type="evidence" value="ECO:0007669"/>
    <property type="project" value="InterPro"/>
</dbReference>
<evidence type="ECO:0000256" key="8">
    <source>
        <dbReference type="PIRSR" id="PIRSR602401-1"/>
    </source>
</evidence>
<dbReference type="GO" id="GO:0020037">
    <property type="term" value="F:heme binding"/>
    <property type="evidence" value="ECO:0007669"/>
    <property type="project" value="InterPro"/>
</dbReference>
<gene>
    <name evidence="12" type="ORF">OBBRIDRAFT_787743</name>
</gene>
<dbReference type="EMBL" id="KV722333">
    <property type="protein sequence ID" value="OCH95897.1"/>
    <property type="molecule type" value="Genomic_DNA"/>
</dbReference>
<dbReference type="AlphaFoldDB" id="A0A8E2J6H0"/>